<feature type="domain" description="Response regulatory" evidence="4">
    <location>
        <begin position="4"/>
        <end position="119"/>
    </location>
</feature>
<accession>A0A840S7I9</accession>
<sequence>MEASILIVDDEPGSLQVLGHMLEDLAEIQVATSGAEALALAEEAPPALILLDAQMPGMNGFEVCARLKAQPRLADIPVIFVTANASTQFEVASFELGAADFIAKPVIEPTVRARVKTQLQLKEMTDRLRRTATEDGLTGLANRRHFDESLMREVMQAQRSGSPLVLCLADVDRFKAYNDCYGHPAGDRCLQAVARALRSVSQHATDLVARYGGEEFALLLPHTSLEGAALVAARAQSALEMLGLPNRGVGPDARVTLSMGVACFEPPRQRRQAELGAAEVSHQIVARLLESADQALYAAKHAGRNRSCTASPAGDGSWWVAHPDDNMPTWRPLENAGA</sequence>
<dbReference type="InterPro" id="IPR050469">
    <property type="entry name" value="Diguanylate_Cyclase"/>
</dbReference>
<dbReference type="PROSITE" id="PS50110">
    <property type="entry name" value="RESPONSE_REGULATORY"/>
    <property type="match status" value="1"/>
</dbReference>
<evidence type="ECO:0000256" key="2">
    <source>
        <dbReference type="ARBA" id="ARBA00034247"/>
    </source>
</evidence>
<dbReference type="RefSeq" id="WP_138854997.1">
    <property type="nucleotide sequence ID" value="NZ_CP040709.1"/>
</dbReference>
<dbReference type="OrthoDB" id="9813903at2"/>
<evidence type="ECO:0000313" key="6">
    <source>
        <dbReference type="EMBL" id="MBB5204976.1"/>
    </source>
</evidence>
<dbReference type="InterPro" id="IPR029787">
    <property type="entry name" value="Nucleotide_cyclase"/>
</dbReference>
<dbReference type="EC" id="2.7.7.65" evidence="1"/>
<dbReference type="InterPro" id="IPR011006">
    <property type="entry name" value="CheY-like_superfamily"/>
</dbReference>
<keyword evidence="3" id="KW-0597">Phosphoprotein</keyword>
<dbReference type="FunFam" id="3.30.70.270:FF:000001">
    <property type="entry name" value="Diguanylate cyclase domain protein"/>
    <property type="match status" value="1"/>
</dbReference>
<keyword evidence="7" id="KW-1185">Reference proteome</keyword>
<dbReference type="InterPro" id="IPR000160">
    <property type="entry name" value="GGDEF_dom"/>
</dbReference>
<dbReference type="InterPro" id="IPR001789">
    <property type="entry name" value="Sig_transdc_resp-reg_receiver"/>
</dbReference>
<dbReference type="GO" id="GO:0052621">
    <property type="term" value="F:diguanylate cyclase activity"/>
    <property type="evidence" value="ECO:0007669"/>
    <property type="project" value="UniProtKB-EC"/>
</dbReference>
<dbReference type="Gene3D" id="3.40.50.2300">
    <property type="match status" value="1"/>
</dbReference>
<dbReference type="SUPFAM" id="SSF52172">
    <property type="entry name" value="CheY-like"/>
    <property type="match status" value="1"/>
</dbReference>
<dbReference type="GO" id="GO:0005886">
    <property type="term" value="C:plasma membrane"/>
    <property type="evidence" value="ECO:0007669"/>
    <property type="project" value="TreeGrafter"/>
</dbReference>
<protein>
    <recommendedName>
        <fullName evidence="1">diguanylate cyclase</fullName>
        <ecNumber evidence="1">2.7.7.65</ecNumber>
    </recommendedName>
</protein>
<gene>
    <name evidence="6" type="ORF">HNQ51_002295</name>
</gene>
<dbReference type="PROSITE" id="PS50887">
    <property type="entry name" value="GGDEF"/>
    <property type="match status" value="1"/>
</dbReference>
<evidence type="ECO:0000256" key="3">
    <source>
        <dbReference type="PROSITE-ProRule" id="PRU00169"/>
    </source>
</evidence>
<organism evidence="6 7">
    <name type="scientific">Inhella inkyongensis</name>
    <dbReference type="NCBI Taxonomy" id="392593"/>
    <lineage>
        <taxon>Bacteria</taxon>
        <taxon>Pseudomonadati</taxon>
        <taxon>Pseudomonadota</taxon>
        <taxon>Betaproteobacteria</taxon>
        <taxon>Burkholderiales</taxon>
        <taxon>Sphaerotilaceae</taxon>
        <taxon>Inhella</taxon>
    </lineage>
</organism>
<evidence type="ECO:0000313" key="7">
    <source>
        <dbReference type="Proteomes" id="UP000554837"/>
    </source>
</evidence>
<dbReference type="GO" id="GO:0000160">
    <property type="term" value="P:phosphorelay signal transduction system"/>
    <property type="evidence" value="ECO:0007669"/>
    <property type="project" value="InterPro"/>
</dbReference>
<feature type="domain" description="GGDEF" evidence="5">
    <location>
        <begin position="162"/>
        <end position="312"/>
    </location>
</feature>
<dbReference type="GO" id="GO:1902201">
    <property type="term" value="P:negative regulation of bacterial-type flagellum-dependent cell motility"/>
    <property type="evidence" value="ECO:0007669"/>
    <property type="project" value="TreeGrafter"/>
</dbReference>
<dbReference type="Pfam" id="PF00072">
    <property type="entry name" value="Response_reg"/>
    <property type="match status" value="1"/>
</dbReference>
<dbReference type="Gene3D" id="3.30.70.270">
    <property type="match status" value="1"/>
</dbReference>
<dbReference type="GO" id="GO:0043709">
    <property type="term" value="P:cell adhesion involved in single-species biofilm formation"/>
    <property type="evidence" value="ECO:0007669"/>
    <property type="project" value="TreeGrafter"/>
</dbReference>
<dbReference type="SUPFAM" id="SSF55073">
    <property type="entry name" value="Nucleotide cyclase"/>
    <property type="match status" value="1"/>
</dbReference>
<comment type="caution">
    <text evidence="6">The sequence shown here is derived from an EMBL/GenBank/DDBJ whole genome shotgun (WGS) entry which is preliminary data.</text>
</comment>
<dbReference type="Proteomes" id="UP000554837">
    <property type="component" value="Unassembled WGS sequence"/>
</dbReference>
<dbReference type="NCBIfam" id="TIGR00254">
    <property type="entry name" value="GGDEF"/>
    <property type="match status" value="1"/>
</dbReference>
<comment type="catalytic activity">
    <reaction evidence="2">
        <text>2 GTP = 3',3'-c-di-GMP + 2 diphosphate</text>
        <dbReference type="Rhea" id="RHEA:24898"/>
        <dbReference type="ChEBI" id="CHEBI:33019"/>
        <dbReference type="ChEBI" id="CHEBI:37565"/>
        <dbReference type="ChEBI" id="CHEBI:58805"/>
        <dbReference type="EC" id="2.7.7.65"/>
    </reaction>
</comment>
<dbReference type="AlphaFoldDB" id="A0A840S7I9"/>
<name>A0A840S7I9_9BURK</name>
<evidence type="ECO:0000259" key="4">
    <source>
        <dbReference type="PROSITE" id="PS50110"/>
    </source>
</evidence>
<dbReference type="Pfam" id="PF00990">
    <property type="entry name" value="GGDEF"/>
    <property type="match status" value="1"/>
</dbReference>
<feature type="modified residue" description="4-aspartylphosphate" evidence="3">
    <location>
        <position position="52"/>
    </location>
</feature>
<dbReference type="PANTHER" id="PTHR45138">
    <property type="entry name" value="REGULATORY COMPONENTS OF SENSORY TRANSDUCTION SYSTEM"/>
    <property type="match status" value="1"/>
</dbReference>
<dbReference type="InterPro" id="IPR043128">
    <property type="entry name" value="Rev_trsase/Diguanyl_cyclase"/>
</dbReference>
<dbReference type="SMART" id="SM00448">
    <property type="entry name" value="REC"/>
    <property type="match status" value="1"/>
</dbReference>
<proteinExistence type="predicted"/>
<dbReference type="CDD" id="cd01949">
    <property type="entry name" value="GGDEF"/>
    <property type="match status" value="1"/>
</dbReference>
<dbReference type="PANTHER" id="PTHR45138:SF9">
    <property type="entry name" value="DIGUANYLATE CYCLASE DGCM-RELATED"/>
    <property type="match status" value="1"/>
</dbReference>
<reference evidence="6 7" key="1">
    <citation type="submission" date="2020-08" db="EMBL/GenBank/DDBJ databases">
        <title>Genomic Encyclopedia of Type Strains, Phase IV (KMG-IV): sequencing the most valuable type-strain genomes for metagenomic binning, comparative biology and taxonomic classification.</title>
        <authorList>
            <person name="Goeker M."/>
        </authorList>
    </citation>
    <scope>NUCLEOTIDE SEQUENCE [LARGE SCALE GENOMIC DNA]</scope>
    <source>
        <strain evidence="6 7">DSM 23958</strain>
    </source>
</reference>
<evidence type="ECO:0000259" key="5">
    <source>
        <dbReference type="PROSITE" id="PS50887"/>
    </source>
</evidence>
<evidence type="ECO:0000256" key="1">
    <source>
        <dbReference type="ARBA" id="ARBA00012528"/>
    </source>
</evidence>
<dbReference type="EMBL" id="JACHHO010000003">
    <property type="protein sequence ID" value="MBB5204976.1"/>
    <property type="molecule type" value="Genomic_DNA"/>
</dbReference>
<dbReference type="SMART" id="SM00267">
    <property type="entry name" value="GGDEF"/>
    <property type="match status" value="1"/>
</dbReference>